<reference evidence="7 8" key="1">
    <citation type="journal article" date="2012" name="Genome Biol.">
        <title>The genome of the polar eukaryotic microalga coccomyxa subellipsoidea reveals traits of cold adaptation.</title>
        <authorList>
            <person name="Blanc G."/>
            <person name="Agarkova I."/>
            <person name="Grimwood J."/>
            <person name="Kuo A."/>
            <person name="Brueggeman A."/>
            <person name="Dunigan D."/>
            <person name="Gurnon J."/>
            <person name="Ladunga I."/>
            <person name="Lindquist E."/>
            <person name="Lucas S."/>
            <person name="Pangilinan J."/>
            <person name="Proschold T."/>
            <person name="Salamov A."/>
            <person name="Schmutz J."/>
            <person name="Weeks D."/>
            <person name="Yamada T."/>
            <person name="Claverie J.M."/>
            <person name="Grigoriev I."/>
            <person name="Van Etten J."/>
            <person name="Lomsadze A."/>
            <person name="Borodovsky M."/>
        </authorList>
    </citation>
    <scope>NUCLEOTIDE SEQUENCE [LARGE SCALE GENOMIC DNA]</scope>
    <source>
        <strain evidence="7 8">C-169</strain>
    </source>
</reference>
<keyword evidence="5" id="KW-0539">Nucleus</keyword>
<dbReference type="Gene3D" id="3.30.730.10">
    <property type="entry name" value="AP2/ERF domain"/>
    <property type="match status" value="2"/>
</dbReference>
<feature type="non-terminal residue" evidence="7">
    <location>
        <position position="1"/>
    </location>
</feature>
<protein>
    <recommendedName>
        <fullName evidence="6">AP2/ERF domain-containing protein</fullName>
    </recommendedName>
</protein>
<feature type="domain" description="AP2/ERF" evidence="6">
    <location>
        <begin position="66"/>
        <end position="128"/>
    </location>
</feature>
<name>I0YX24_COCSC</name>
<dbReference type="RefSeq" id="XP_005647487.1">
    <property type="nucleotide sequence ID" value="XM_005647430.1"/>
</dbReference>
<dbReference type="PANTHER" id="PTHR32467">
    <property type="entry name" value="AP2-LIKE ETHYLENE-RESPONSIVE TRANSCRIPTION FACTOR"/>
    <property type="match status" value="1"/>
</dbReference>
<comment type="subcellular location">
    <subcellularLocation>
        <location evidence="1">Nucleus</location>
    </subcellularLocation>
</comment>
<proteinExistence type="predicted"/>
<dbReference type="Proteomes" id="UP000007264">
    <property type="component" value="Unassembled WGS sequence"/>
</dbReference>
<feature type="domain" description="AP2/ERF" evidence="6">
    <location>
        <begin position="1"/>
        <end position="35"/>
    </location>
</feature>
<keyword evidence="4" id="KW-0804">Transcription</keyword>
<dbReference type="PANTHER" id="PTHR32467:SF90">
    <property type="entry name" value="AP2-LIKE ETHYLENE-RESPONSIVE TRANSCRIPTION FACTOR AIL1"/>
    <property type="match status" value="1"/>
</dbReference>
<keyword evidence="3" id="KW-0238">DNA-binding</keyword>
<dbReference type="OrthoDB" id="207175at2759"/>
<dbReference type="GO" id="GO:0003677">
    <property type="term" value="F:DNA binding"/>
    <property type="evidence" value="ECO:0007669"/>
    <property type="project" value="UniProtKB-KW"/>
</dbReference>
<dbReference type="SUPFAM" id="SSF54171">
    <property type="entry name" value="DNA-binding domain"/>
    <property type="match status" value="2"/>
</dbReference>
<evidence type="ECO:0000313" key="7">
    <source>
        <dbReference type="EMBL" id="EIE22943.1"/>
    </source>
</evidence>
<dbReference type="eggNOG" id="ENOG502R1D7">
    <property type="taxonomic scope" value="Eukaryota"/>
</dbReference>
<evidence type="ECO:0000313" key="8">
    <source>
        <dbReference type="Proteomes" id="UP000007264"/>
    </source>
</evidence>
<comment type="caution">
    <text evidence="7">The sequence shown here is derived from an EMBL/GenBank/DDBJ whole genome shotgun (WGS) entry which is preliminary data.</text>
</comment>
<dbReference type="PROSITE" id="PS51032">
    <property type="entry name" value="AP2_ERF"/>
    <property type="match status" value="2"/>
</dbReference>
<dbReference type="SMART" id="SM00380">
    <property type="entry name" value="AP2"/>
    <property type="match status" value="2"/>
</dbReference>
<evidence type="ECO:0000256" key="1">
    <source>
        <dbReference type="ARBA" id="ARBA00004123"/>
    </source>
</evidence>
<organism evidence="7 8">
    <name type="scientific">Coccomyxa subellipsoidea (strain C-169)</name>
    <name type="common">Green microalga</name>
    <dbReference type="NCBI Taxonomy" id="574566"/>
    <lineage>
        <taxon>Eukaryota</taxon>
        <taxon>Viridiplantae</taxon>
        <taxon>Chlorophyta</taxon>
        <taxon>core chlorophytes</taxon>
        <taxon>Trebouxiophyceae</taxon>
        <taxon>Trebouxiophyceae incertae sedis</taxon>
        <taxon>Coccomyxaceae</taxon>
        <taxon>Coccomyxa</taxon>
        <taxon>Coccomyxa subellipsoidea</taxon>
    </lineage>
</organism>
<evidence type="ECO:0000256" key="2">
    <source>
        <dbReference type="ARBA" id="ARBA00023015"/>
    </source>
</evidence>
<keyword evidence="8" id="KW-1185">Reference proteome</keyword>
<sequence>RQIYLGGFATEEEAAHAYDLAALGCKGYNAETNFPLATYSAELSTELKDLSQDEVISWVRRRSNAFARGKSKFRGVSGRVGRWETRIGSFGGMKNVSFGIHDEEERAAQMYDRAIVLEKGRAAKTNFPITEYDKEIAACQLFCTQRCACPVVQFFCIQAEGSTLFLGQGFYLYALFILPG</sequence>
<evidence type="ECO:0000256" key="4">
    <source>
        <dbReference type="ARBA" id="ARBA00023163"/>
    </source>
</evidence>
<dbReference type="KEGG" id="csl:COCSUDRAFT_15728"/>
<dbReference type="InterPro" id="IPR016177">
    <property type="entry name" value="DNA-bd_dom_sf"/>
</dbReference>
<dbReference type="GO" id="GO:0005634">
    <property type="term" value="C:nucleus"/>
    <property type="evidence" value="ECO:0007669"/>
    <property type="project" value="UniProtKB-SubCell"/>
</dbReference>
<dbReference type="GO" id="GO:0003700">
    <property type="term" value="F:DNA-binding transcription factor activity"/>
    <property type="evidence" value="ECO:0007669"/>
    <property type="project" value="InterPro"/>
</dbReference>
<dbReference type="GeneID" id="17041314"/>
<gene>
    <name evidence="7" type="ORF">COCSUDRAFT_15728</name>
</gene>
<accession>I0YX24</accession>
<dbReference type="AlphaFoldDB" id="I0YX24"/>
<evidence type="ECO:0000256" key="3">
    <source>
        <dbReference type="ARBA" id="ARBA00023125"/>
    </source>
</evidence>
<dbReference type="InterPro" id="IPR001471">
    <property type="entry name" value="AP2/ERF_dom"/>
</dbReference>
<keyword evidence="2" id="KW-0805">Transcription regulation</keyword>
<evidence type="ECO:0000259" key="6">
    <source>
        <dbReference type="PROSITE" id="PS51032"/>
    </source>
</evidence>
<dbReference type="EMBL" id="AGSI01000008">
    <property type="protein sequence ID" value="EIE22943.1"/>
    <property type="molecule type" value="Genomic_DNA"/>
</dbReference>
<dbReference type="InterPro" id="IPR036955">
    <property type="entry name" value="AP2/ERF_dom_sf"/>
</dbReference>
<evidence type="ECO:0000256" key="5">
    <source>
        <dbReference type="ARBA" id="ARBA00023242"/>
    </source>
</evidence>